<dbReference type="OrthoDB" id="152369at2"/>
<dbReference type="AlphaFoldDB" id="A0A1I3XIX2"/>
<feature type="transmembrane region" description="Helical" evidence="1">
    <location>
        <begin position="62"/>
        <end position="86"/>
    </location>
</feature>
<feature type="transmembrane region" description="Helical" evidence="1">
    <location>
        <begin position="215"/>
        <end position="237"/>
    </location>
</feature>
<proteinExistence type="predicted"/>
<dbReference type="Pfam" id="PF12291">
    <property type="entry name" value="DUF3623"/>
    <property type="match status" value="1"/>
</dbReference>
<dbReference type="InterPro" id="IPR017496">
    <property type="entry name" value="Photo_alph_chp2"/>
</dbReference>
<keyword evidence="1" id="KW-1133">Transmembrane helix</keyword>
<dbReference type="Proteomes" id="UP000199473">
    <property type="component" value="Unassembled WGS sequence"/>
</dbReference>
<reference evidence="2 3" key="1">
    <citation type="submission" date="2016-10" db="EMBL/GenBank/DDBJ databases">
        <authorList>
            <person name="de Groot N.N."/>
        </authorList>
    </citation>
    <scope>NUCLEOTIDE SEQUENCE [LARGE SCALE GENOMIC DNA]</scope>
    <source>
        <strain evidence="2 3">DSM 19981</strain>
    </source>
</reference>
<dbReference type="EMBL" id="FOSQ01000001">
    <property type="protein sequence ID" value="SFK18996.1"/>
    <property type="molecule type" value="Genomic_DNA"/>
</dbReference>
<keyword evidence="3" id="KW-1185">Reference proteome</keyword>
<name>A0A1I3XIX2_9PROT</name>
<feature type="transmembrane region" description="Helical" evidence="1">
    <location>
        <begin position="37"/>
        <end position="56"/>
    </location>
</feature>
<dbReference type="STRING" id="1123062.SAMN02745775_101318"/>
<sequence length="267" mass="28994">MAEHGLPALFTLFLWWFSTGVILYLDGLRQETFRWTMLGATTLALAGLAGLHATAWDTTTQGAYLGFVCGVLVWGWIETAFLTGMVTGPSRLACPPGATGWVRLRAALAAILWHELAIIAGALLILAVTWGGSNQVGFWTFIAFWVMRQSAKLNVYLGVRNLAEAFLPDHLRYLETFFRRRRMNALFPVSVIAGTAACVLLSMKAAAVGATPHEVAGYSLLASLVALGLLEHWFMVLPVPADALWRWGLASRSAAQREGRPAPAPVA</sequence>
<protein>
    <submittedName>
        <fullName evidence="2">Putative photosynthetic complex assembly protein 2</fullName>
    </submittedName>
</protein>
<dbReference type="RefSeq" id="WP_092954535.1">
    <property type="nucleotide sequence ID" value="NZ_FOSQ01000001.1"/>
</dbReference>
<gene>
    <name evidence="2" type="ORF">SAMN02745775_101318</name>
</gene>
<organism evidence="2 3">
    <name type="scientific">Falsiroseomonas stagni DSM 19981</name>
    <dbReference type="NCBI Taxonomy" id="1123062"/>
    <lineage>
        <taxon>Bacteria</taxon>
        <taxon>Pseudomonadati</taxon>
        <taxon>Pseudomonadota</taxon>
        <taxon>Alphaproteobacteria</taxon>
        <taxon>Acetobacterales</taxon>
        <taxon>Roseomonadaceae</taxon>
        <taxon>Falsiroseomonas</taxon>
    </lineage>
</organism>
<keyword evidence="1" id="KW-0812">Transmembrane</keyword>
<evidence type="ECO:0000313" key="3">
    <source>
        <dbReference type="Proteomes" id="UP000199473"/>
    </source>
</evidence>
<evidence type="ECO:0000313" key="2">
    <source>
        <dbReference type="EMBL" id="SFK18996.1"/>
    </source>
</evidence>
<feature type="transmembrane region" description="Helical" evidence="1">
    <location>
        <begin position="185"/>
        <end position="203"/>
    </location>
</feature>
<feature type="transmembrane region" description="Helical" evidence="1">
    <location>
        <begin position="107"/>
        <end position="130"/>
    </location>
</feature>
<dbReference type="NCBIfam" id="TIGR03055">
    <property type="entry name" value="photo_alph_chp2"/>
    <property type="match status" value="1"/>
</dbReference>
<keyword evidence="1" id="KW-0472">Membrane</keyword>
<evidence type="ECO:0000256" key="1">
    <source>
        <dbReference type="SAM" id="Phobius"/>
    </source>
</evidence>
<feature type="transmembrane region" description="Helical" evidence="1">
    <location>
        <begin position="6"/>
        <end position="25"/>
    </location>
</feature>
<accession>A0A1I3XIX2</accession>